<sequence>MSTFHSLTIKDIRRETPNAVSIAFEIPENLKNEYKFIAGQYINIKSIYNGEEYRKAYSICSSPNSNELRVAIKAVKNGGFSVFANEQLAVGDTVEVGIPEGKFTFEPKTDRQRNYAAFAAGSGITPVLSIIHSVLENEPESTFVLVYGNKTPEDTIFHQYLHDLQQKYVGRLFIQMVYSQARAEDSLFGRIERSTVNFVLKNKHKEKEFSKFYLCGPEEMIKTVSEVLKENNVPEKSIKFELFTTPVEENKIDESLEGQTKITVLVDDEETTFVMSQKMTILDAALKEGVDAPYSCQGGICSSCMARITGGTAEMRKNAILTDGEIAEGLILTCQAHPTSPEIHIDYDDI</sequence>
<dbReference type="Gene3D" id="3.10.20.30">
    <property type="match status" value="1"/>
</dbReference>
<dbReference type="SUPFAM" id="SSF54292">
    <property type="entry name" value="2Fe-2S ferredoxin-like"/>
    <property type="match status" value="1"/>
</dbReference>
<dbReference type="InterPro" id="IPR008333">
    <property type="entry name" value="Cbr1-like_FAD-bd_dom"/>
</dbReference>
<dbReference type="InterPro" id="IPR036010">
    <property type="entry name" value="2Fe-2S_ferredoxin-like_sf"/>
</dbReference>
<evidence type="ECO:0000256" key="1">
    <source>
        <dbReference type="ARBA" id="ARBA00001974"/>
    </source>
</evidence>
<dbReference type="CDD" id="cd00207">
    <property type="entry name" value="fer2"/>
    <property type="match status" value="1"/>
</dbReference>
<dbReference type="PANTHER" id="PTHR47354:SF8">
    <property type="entry name" value="1,2-PHENYLACETYL-COA EPOXIDASE, SUBUNIT E"/>
    <property type="match status" value="1"/>
</dbReference>
<dbReference type="PRINTS" id="PR00410">
    <property type="entry name" value="PHEHYDRXLASE"/>
</dbReference>
<dbReference type="EMBL" id="JRLV01000004">
    <property type="protein sequence ID" value="KGO83297.1"/>
    <property type="molecule type" value="Genomic_DNA"/>
</dbReference>
<evidence type="ECO:0000259" key="9">
    <source>
        <dbReference type="PROSITE" id="PS51085"/>
    </source>
</evidence>
<evidence type="ECO:0000256" key="7">
    <source>
        <dbReference type="ARBA" id="ARBA00023004"/>
    </source>
</evidence>
<evidence type="ECO:0000313" key="11">
    <source>
        <dbReference type="EMBL" id="KGO83297.1"/>
    </source>
</evidence>
<accession>A0A0A2LSJ4</accession>
<keyword evidence="5" id="KW-0274">FAD</keyword>
<dbReference type="Pfam" id="PF00175">
    <property type="entry name" value="NAD_binding_1"/>
    <property type="match status" value="1"/>
</dbReference>
<keyword evidence="3" id="KW-0001">2Fe-2S</keyword>
<dbReference type="RefSeq" id="WP_035131654.1">
    <property type="nucleotide sequence ID" value="NZ_JRLV01000004.1"/>
</dbReference>
<dbReference type="InterPro" id="IPR017938">
    <property type="entry name" value="Riboflavin_synthase-like_b-brl"/>
</dbReference>
<dbReference type="CDD" id="cd06214">
    <property type="entry name" value="PA_degradation_oxidoreductase_like"/>
    <property type="match status" value="1"/>
</dbReference>
<keyword evidence="2" id="KW-0285">Flavoprotein</keyword>
<dbReference type="InterPro" id="IPR012675">
    <property type="entry name" value="Beta-grasp_dom_sf"/>
</dbReference>
<organism evidence="11 12">
    <name type="scientific">Flavobacterium beibuense F44-8</name>
    <dbReference type="NCBI Taxonomy" id="1406840"/>
    <lineage>
        <taxon>Bacteria</taxon>
        <taxon>Pseudomonadati</taxon>
        <taxon>Bacteroidota</taxon>
        <taxon>Flavobacteriia</taxon>
        <taxon>Flavobacteriales</taxon>
        <taxon>Flavobacteriaceae</taxon>
        <taxon>Flavobacterium</taxon>
    </lineage>
</organism>
<dbReference type="GO" id="GO:0051537">
    <property type="term" value="F:2 iron, 2 sulfur cluster binding"/>
    <property type="evidence" value="ECO:0007669"/>
    <property type="project" value="UniProtKB-KW"/>
</dbReference>
<dbReference type="Pfam" id="PF00970">
    <property type="entry name" value="FAD_binding_6"/>
    <property type="match status" value="1"/>
</dbReference>
<evidence type="ECO:0000313" key="12">
    <source>
        <dbReference type="Proteomes" id="UP000030129"/>
    </source>
</evidence>
<dbReference type="GO" id="GO:0046872">
    <property type="term" value="F:metal ion binding"/>
    <property type="evidence" value="ECO:0007669"/>
    <property type="project" value="UniProtKB-KW"/>
</dbReference>
<feature type="domain" description="FAD-binding FR-type" evidence="10">
    <location>
        <begin position="2"/>
        <end position="106"/>
    </location>
</feature>
<dbReference type="GO" id="GO:0016491">
    <property type="term" value="F:oxidoreductase activity"/>
    <property type="evidence" value="ECO:0007669"/>
    <property type="project" value="UniProtKB-KW"/>
</dbReference>
<reference evidence="11 12" key="1">
    <citation type="submission" date="2013-09" db="EMBL/GenBank/DDBJ databases">
        <authorList>
            <person name="Zeng Z."/>
            <person name="Chen C."/>
        </authorList>
    </citation>
    <scope>NUCLEOTIDE SEQUENCE [LARGE SCALE GENOMIC DNA]</scope>
    <source>
        <strain evidence="11 12">F44-8</strain>
    </source>
</reference>
<keyword evidence="8" id="KW-0411">Iron-sulfur</keyword>
<dbReference type="SUPFAM" id="SSF52343">
    <property type="entry name" value="Ferredoxin reductase-like, C-terminal NADP-linked domain"/>
    <property type="match status" value="1"/>
</dbReference>
<dbReference type="SUPFAM" id="SSF63380">
    <property type="entry name" value="Riboflavin synthase domain-like"/>
    <property type="match status" value="1"/>
</dbReference>
<evidence type="ECO:0000256" key="5">
    <source>
        <dbReference type="ARBA" id="ARBA00022827"/>
    </source>
</evidence>
<dbReference type="eggNOG" id="COG1018">
    <property type="taxonomic scope" value="Bacteria"/>
</dbReference>
<dbReference type="InterPro" id="IPR017927">
    <property type="entry name" value="FAD-bd_FR_type"/>
</dbReference>
<dbReference type="PANTHER" id="PTHR47354">
    <property type="entry name" value="NADH OXIDOREDUCTASE HCR"/>
    <property type="match status" value="1"/>
</dbReference>
<dbReference type="PROSITE" id="PS00197">
    <property type="entry name" value="2FE2S_FER_1"/>
    <property type="match status" value="1"/>
</dbReference>
<dbReference type="STRING" id="1406840.Q763_04610"/>
<dbReference type="GO" id="GO:0050660">
    <property type="term" value="F:flavin adenine dinucleotide binding"/>
    <property type="evidence" value="ECO:0007669"/>
    <property type="project" value="TreeGrafter"/>
</dbReference>
<keyword evidence="7" id="KW-0408">Iron</keyword>
<evidence type="ECO:0000256" key="6">
    <source>
        <dbReference type="ARBA" id="ARBA00023002"/>
    </source>
</evidence>
<evidence type="ECO:0000256" key="4">
    <source>
        <dbReference type="ARBA" id="ARBA00022723"/>
    </source>
</evidence>
<dbReference type="InterPro" id="IPR001041">
    <property type="entry name" value="2Fe-2S_ferredoxin-type"/>
</dbReference>
<feature type="domain" description="2Fe-2S ferredoxin-type" evidence="9">
    <location>
        <begin position="260"/>
        <end position="350"/>
    </location>
</feature>
<keyword evidence="4" id="KW-0479">Metal-binding</keyword>
<evidence type="ECO:0000256" key="3">
    <source>
        <dbReference type="ARBA" id="ARBA00022714"/>
    </source>
</evidence>
<evidence type="ECO:0000256" key="2">
    <source>
        <dbReference type="ARBA" id="ARBA00022630"/>
    </source>
</evidence>
<protein>
    <submittedName>
        <fullName evidence="11">Flavodoxin reductase</fullName>
    </submittedName>
</protein>
<dbReference type="InterPro" id="IPR006058">
    <property type="entry name" value="2Fe2S_fd_BS"/>
</dbReference>
<dbReference type="AlphaFoldDB" id="A0A0A2LSJ4"/>
<keyword evidence="12" id="KW-1185">Reference proteome</keyword>
<dbReference type="InterPro" id="IPR001433">
    <property type="entry name" value="OxRdtase_FAD/NAD-bd"/>
</dbReference>
<name>A0A0A2LSJ4_9FLAO</name>
<comment type="caution">
    <text evidence="11">The sequence shown here is derived from an EMBL/GenBank/DDBJ whole genome shotgun (WGS) entry which is preliminary data.</text>
</comment>
<proteinExistence type="predicted"/>
<dbReference type="Gene3D" id="2.40.30.10">
    <property type="entry name" value="Translation factors"/>
    <property type="match status" value="1"/>
</dbReference>
<dbReference type="Pfam" id="PF00111">
    <property type="entry name" value="Fer2"/>
    <property type="match status" value="1"/>
</dbReference>
<dbReference type="Gene3D" id="3.40.50.80">
    <property type="entry name" value="Nucleotide-binding domain of ferredoxin-NADP reductase (FNR) module"/>
    <property type="match status" value="1"/>
</dbReference>
<dbReference type="PROSITE" id="PS51384">
    <property type="entry name" value="FAD_FR"/>
    <property type="match status" value="1"/>
</dbReference>
<evidence type="ECO:0000256" key="8">
    <source>
        <dbReference type="ARBA" id="ARBA00023014"/>
    </source>
</evidence>
<dbReference type="PRINTS" id="PR00371">
    <property type="entry name" value="FPNCR"/>
</dbReference>
<dbReference type="PROSITE" id="PS51085">
    <property type="entry name" value="2FE2S_FER_2"/>
    <property type="match status" value="1"/>
</dbReference>
<evidence type="ECO:0000259" key="10">
    <source>
        <dbReference type="PROSITE" id="PS51384"/>
    </source>
</evidence>
<comment type="cofactor">
    <cofactor evidence="1">
        <name>FAD</name>
        <dbReference type="ChEBI" id="CHEBI:57692"/>
    </cofactor>
</comment>
<keyword evidence="6" id="KW-0560">Oxidoreductase</keyword>
<dbReference type="Proteomes" id="UP000030129">
    <property type="component" value="Unassembled WGS sequence"/>
</dbReference>
<dbReference type="InterPro" id="IPR050415">
    <property type="entry name" value="MRET"/>
</dbReference>
<dbReference type="InterPro" id="IPR001709">
    <property type="entry name" value="Flavoprot_Pyr_Nucl_cyt_Rdtase"/>
</dbReference>
<dbReference type="InterPro" id="IPR039261">
    <property type="entry name" value="FNR_nucleotide-bd"/>
</dbReference>
<gene>
    <name evidence="11" type="ORF">Q763_04610</name>
</gene>